<sequence length="579" mass="61826">MRPRFPQDAMAGPVHYEVYIRKTPPASWALEMATEDRKQAVEAAEDLMRDGRACAVRVTKETLDPETMEFASVVVLNRGAPELKRKAPVRDADAGPVCRGVQDLYAPHARELIGRVLEDWLNRQAATAFELLHRPDLAERLEASGVELQHAIQKVAVPEAQALGQTVHELVRHYQRLAEQAVERVLQSGRRNLFPNLDEQSVADTAQRLSGAPDRAFIMGGAVSGALAGLRGARTRLDRLMDLCDQAPTEGAPRALVMVPIEQILCELFASRSGLAQILGPALDQGASLAAVVRMVAPREVGLLTGQDPKLAVLVPQVEGAAARLGERMAAGEFPLLSAALARMVLRELMSQRRLRPGDAEGEIDILRALAMTLTATAGRLLTLEEVQTAFSERSKGLVTADFVAVYVKGCPHVLCEAERLTRLCENVTGAANKRSAARWLDACVASLRFETEIRSSSQTPGQKLAALQGLQRAARNAALSERDGEAIAAALGVVGGAVEADARLVAQIGRAPAPAPQKLAALLRLAAAETGPTGPVADRAKAEALRLLRTPDVRASLTAAPDAAQTLKPLIKAAGLAA</sequence>
<dbReference type="RefSeq" id="WP_354087100.1">
    <property type="nucleotide sequence ID" value="NZ_JBEPTF010000001.1"/>
</dbReference>
<reference evidence="1 2" key="1">
    <citation type="submission" date="2024-06" db="EMBL/GenBank/DDBJ databases">
        <title>Sorghum-associated microbial communities from plants grown in Nebraska, USA.</title>
        <authorList>
            <person name="Schachtman D."/>
        </authorList>
    </citation>
    <scope>NUCLEOTIDE SEQUENCE [LARGE SCALE GENOMIC DNA]</scope>
    <source>
        <strain evidence="1 2">2814</strain>
    </source>
</reference>
<protein>
    <submittedName>
        <fullName evidence="1">Uncharacterized protein</fullName>
    </submittedName>
</protein>
<accession>A0ABV2R6E1</accession>
<evidence type="ECO:0000313" key="1">
    <source>
        <dbReference type="EMBL" id="MET4682139.1"/>
    </source>
</evidence>
<name>A0ABV2R6E1_9CAUL</name>
<proteinExistence type="predicted"/>
<organism evidence="1 2">
    <name type="scientific">Brevundimonas faecalis</name>
    <dbReference type="NCBI Taxonomy" id="947378"/>
    <lineage>
        <taxon>Bacteria</taxon>
        <taxon>Pseudomonadati</taxon>
        <taxon>Pseudomonadota</taxon>
        <taxon>Alphaproteobacteria</taxon>
        <taxon>Caulobacterales</taxon>
        <taxon>Caulobacteraceae</taxon>
        <taxon>Brevundimonas</taxon>
    </lineage>
</organism>
<gene>
    <name evidence="1" type="ORF">ABIE19_000048</name>
</gene>
<dbReference type="EMBL" id="JBEPTF010000001">
    <property type="protein sequence ID" value="MET4682139.1"/>
    <property type="molecule type" value="Genomic_DNA"/>
</dbReference>
<comment type="caution">
    <text evidence="1">The sequence shown here is derived from an EMBL/GenBank/DDBJ whole genome shotgun (WGS) entry which is preliminary data.</text>
</comment>
<evidence type="ECO:0000313" key="2">
    <source>
        <dbReference type="Proteomes" id="UP001549313"/>
    </source>
</evidence>
<keyword evidence="2" id="KW-1185">Reference proteome</keyword>
<dbReference type="Proteomes" id="UP001549313">
    <property type="component" value="Unassembled WGS sequence"/>
</dbReference>